<comment type="caution">
    <text evidence="5">The sequence shown here is derived from an EMBL/GenBank/DDBJ whole genome shotgun (WGS) entry which is preliminary data.</text>
</comment>
<evidence type="ECO:0000313" key="6">
    <source>
        <dbReference type="Proteomes" id="UP000681340"/>
    </source>
</evidence>
<evidence type="ECO:0000256" key="2">
    <source>
        <dbReference type="ARBA" id="ARBA00022898"/>
    </source>
</evidence>
<dbReference type="EMBL" id="BOQL01000024">
    <property type="protein sequence ID" value="GIM68135.1"/>
    <property type="molecule type" value="Genomic_DNA"/>
</dbReference>
<organism evidence="5 6">
    <name type="scientific">Actinoplanes auranticolor</name>
    <dbReference type="NCBI Taxonomy" id="47988"/>
    <lineage>
        <taxon>Bacteria</taxon>
        <taxon>Bacillati</taxon>
        <taxon>Actinomycetota</taxon>
        <taxon>Actinomycetes</taxon>
        <taxon>Micromonosporales</taxon>
        <taxon>Micromonosporaceae</taxon>
        <taxon>Actinoplanes</taxon>
    </lineage>
</organism>
<dbReference type="GO" id="GO:0003941">
    <property type="term" value="F:L-serine ammonia-lyase activity"/>
    <property type="evidence" value="ECO:0007669"/>
    <property type="project" value="TreeGrafter"/>
</dbReference>
<reference evidence="5" key="1">
    <citation type="submission" date="2021-03" db="EMBL/GenBank/DDBJ databases">
        <title>Whole genome shotgun sequence of Actinoplanes auranticolor NBRC 12245.</title>
        <authorList>
            <person name="Komaki H."/>
            <person name="Tamura T."/>
        </authorList>
    </citation>
    <scope>NUCLEOTIDE SEQUENCE</scope>
    <source>
        <strain evidence="5">NBRC 12245</strain>
    </source>
</reference>
<dbReference type="GO" id="GO:0006565">
    <property type="term" value="P:L-serine catabolic process"/>
    <property type="evidence" value="ECO:0007669"/>
    <property type="project" value="TreeGrafter"/>
</dbReference>
<dbReference type="GO" id="GO:0004794">
    <property type="term" value="F:threonine deaminase activity"/>
    <property type="evidence" value="ECO:0007669"/>
    <property type="project" value="TreeGrafter"/>
</dbReference>
<keyword evidence="2" id="KW-0663">Pyridoxal phosphate</keyword>
<evidence type="ECO:0000256" key="1">
    <source>
        <dbReference type="ARBA" id="ARBA00001933"/>
    </source>
</evidence>
<dbReference type="GO" id="GO:0009097">
    <property type="term" value="P:isoleucine biosynthetic process"/>
    <property type="evidence" value="ECO:0007669"/>
    <property type="project" value="TreeGrafter"/>
</dbReference>
<evidence type="ECO:0000313" key="5">
    <source>
        <dbReference type="EMBL" id="GIM68135.1"/>
    </source>
</evidence>
<gene>
    <name evidence="5" type="primary">thrC_1</name>
    <name evidence="5" type="ORF">Aau02nite_30290</name>
</gene>
<accession>A0A919SAX0</accession>
<dbReference type="InterPro" id="IPR036052">
    <property type="entry name" value="TrpB-like_PALP_sf"/>
</dbReference>
<keyword evidence="3" id="KW-0456">Lyase</keyword>
<dbReference type="Gene3D" id="3.40.50.1100">
    <property type="match status" value="2"/>
</dbReference>
<keyword evidence="6" id="KW-1185">Reference proteome</keyword>
<dbReference type="Pfam" id="PF00291">
    <property type="entry name" value="PALP"/>
    <property type="match status" value="1"/>
</dbReference>
<feature type="domain" description="Tryptophan synthase beta chain-like PALP" evidence="4">
    <location>
        <begin position="60"/>
        <end position="356"/>
    </location>
</feature>
<proteinExistence type="predicted"/>
<dbReference type="PANTHER" id="PTHR48078:SF6">
    <property type="entry name" value="L-THREONINE DEHYDRATASE CATABOLIC TDCB"/>
    <property type="match status" value="1"/>
</dbReference>
<dbReference type="GO" id="GO:0006567">
    <property type="term" value="P:L-threonine catabolic process"/>
    <property type="evidence" value="ECO:0007669"/>
    <property type="project" value="TreeGrafter"/>
</dbReference>
<name>A0A919SAX0_9ACTN</name>
<dbReference type="RefSeq" id="WP_212989023.1">
    <property type="nucleotide sequence ID" value="NZ_BAABEA010000008.1"/>
</dbReference>
<sequence length="372" mass="39136">MLVDRAGRRYPLDEPRWRGDDGSPLLVEPMPGITRDDVDSTVRSQWRYAAALPQPLGRRITLGEGLTPLLDFDVDGVPLAVKPEWFNPTASFKDRGTTVMMSALATQGVTAMLEDSSGNGGSSVAAYAAAAGIRATILAPESTSPAKIQQSRVHGAVVELVPGSRQATADEAVRRSAATFYASHNWHPYFLQGTKLLAYEIWEDLGFRAPDAVVLPAGAGSLVLGFHLGFGELLRSGAIDRRPRLLVAQPEHCSPLVAAFAAGAPAVSPGPWSPTVAEGTAIAVPVRDREVLAAIRESDGDLAAVPEAAIAPATFELARRGLYAEPTSSIVVPAIREFVRRGTLRPGGTTVVILTGSALKAGDAVGRLLAGP</sequence>
<dbReference type="InterPro" id="IPR050147">
    <property type="entry name" value="Ser/Thr_Dehydratase"/>
</dbReference>
<protein>
    <submittedName>
        <fullName evidence="5">Threonine synthase</fullName>
    </submittedName>
</protein>
<dbReference type="AlphaFoldDB" id="A0A919SAX0"/>
<dbReference type="Proteomes" id="UP000681340">
    <property type="component" value="Unassembled WGS sequence"/>
</dbReference>
<evidence type="ECO:0000259" key="4">
    <source>
        <dbReference type="Pfam" id="PF00291"/>
    </source>
</evidence>
<evidence type="ECO:0000256" key="3">
    <source>
        <dbReference type="ARBA" id="ARBA00023239"/>
    </source>
</evidence>
<dbReference type="PANTHER" id="PTHR48078">
    <property type="entry name" value="THREONINE DEHYDRATASE, MITOCHONDRIAL-RELATED"/>
    <property type="match status" value="1"/>
</dbReference>
<comment type="cofactor">
    <cofactor evidence="1">
        <name>pyridoxal 5'-phosphate</name>
        <dbReference type="ChEBI" id="CHEBI:597326"/>
    </cofactor>
</comment>
<dbReference type="InterPro" id="IPR001926">
    <property type="entry name" value="TrpB-like_PALP"/>
</dbReference>
<dbReference type="SUPFAM" id="SSF53686">
    <property type="entry name" value="Tryptophan synthase beta subunit-like PLP-dependent enzymes"/>
    <property type="match status" value="1"/>
</dbReference>